<comment type="catalytic activity">
    <reaction evidence="1">
        <text>2-phosphoglycolate + H2O = glycolate + phosphate</text>
        <dbReference type="Rhea" id="RHEA:14369"/>
        <dbReference type="ChEBI" id="CHEBI:15377"/>
        <dbReference type="ChEBI" id="CHEBI:29805"/>
        <dbReference type="ChEBI" id="CHEBI:43474"/>
        <dbReference type="ChEBI" id="CHEBI:58033"/>
        <dbReference type="EC" id="3.1.3.18"/>
    </reaction>
</comment>
<dbReference type="GO" id="GO:0008967">
    <property type="term" value="F:phosphoglycolate phosphatase activity"/>
    <property type="evidence" value="ECO:0007669"/>
    <property type="project" value="UniProtKB-EC"/>
</dbReference>
<sequence length="215" mass="23867">MFKGVIFDLDGTLVNSLEDITNAMNAVLQKHNFPTHSVAVCQSFIGHGVRDLVVKALPKAVQNEEWINRCFTEMLAVYRENCTIKTKMYAGIGDLLDELTARNIKLAVFSNKADKLTKKVVKAVLPNWNFEVVEGLKVEALKKPNPFVALEISKKLDLPVAQFIFVGDTDVDILTATSAGMHPVGVVWGYRTKEELIASGAKYILEHPLDLLKIV</sequence>
<dbReference type="InterPro" id="IPR050155">
    <property type="entry name" value="HAD-like_hydrolase_sf"/>
</dbReference>
<evidence type="ECO:0000313" key="6">
    <source>
        <dbReference type="Proteomes" id="UP000245670"/>
    </source>
</evidence>
<dbReference type="SFLD" id="SFLDG01129">
    <property type="entry name" value="C1.5:_HAD__Beta-PGM__Phosphata"/>
    <property type="match status" value="1"/>
</dbReference>
<dbReference type="Proteomes" id="UP000245670">
    <property type="component" value="Unassembled WGS sequence"/>
</dbReference>
<dbReference type="InterPro" id="IPR023214">
    <property type="entry name" value="HAD_sf"/>
</dbReference>
<dbReference type="InterPro" id="IPR023198">
    <property type="entry name" value="PGP-like_dom2"/>
</dbReference>
<dbReference type="EC" id="3.1.3.18" evidence="4"/>
<proteinExistence type="inferred from homology"/>
<evidence type="ECO:0000256" key="1">
    <source>
        <dbReference type="ARBA" id="ARBA00000830"/>
    </source>
</evidence>
<accession>A0A2U2JB05</accession>
<keyword evidence="6" id="KW-1185">Reference proteome</keyword>
<dbReference type="RefSeq" id="WP_109405055.1">
    <property type="nucleotide sequence ID" value="NZ_QFFG01000003.1"/>
</dbReference>
<dbReference type="InterPro" id="IPR041492">
    <property type="entry name" value="HAD_2"/>
</dbReference>
<evidence type="ECO:0000256" key="2">
    <source>
        <dbReference type="ARBA" id="ARBA00004818"/>
    </source>
</evidence>
<dbReference type="Gene3D" id="1.10.150.240">
    <property type="entry name" value="Putative phosphatase, domain 2"/>
    <property type="match status" value="1"/>
</dbReference>
<comment type="similarity">
    <text evidence="3">Belongs to the HAD-like hydrolase superfamily. CbbY/CbbZ/Gph/YieH family.</text>
</comment>
<dbReference type="SUPFAM" id="SSF56784">
    <property type="entry name" value="HAD-like"/>
    <property type="match status" value="1"/>
</dbReference>
<evidence type="ECO:0000256" key="3">
    <source>
        <dbReference type="ARBA" id="ARBA00006171"/>
    </source>
</evidence>
<dbReference type="OrthoDB" id="9807630at2"/>
<dbReference type="GO" id="GO:0006281">
    <property type="term" value="P:DNA repair"/>
    <property type="evidence" value="ECO:0007669"/>
    <property type="project" value="TreeGrafter"/>
</dbReference>
<dbReference type="EMBL" id="QFFG01000003">
    <property type="protein sequence ID" value="PWG05513.1"/>
    <property type="molecule type" value="Genomic_DNA"/>
</dbReference>
<reference evidence="5 6" key="1">
    <citation type="submission" date="2018-05" db="EMBL/GenBank/DDBJ databases">
        <title>Polaribacter aquimarinus sp. nov., isolated from sediment in a sediment of sea.</title>
        <authorList>
            <person name="Lu D."/>
        </authorList>
    </citation>
    <scope>NUCLEOTIDE SEQUENCE [LARGE SCALE GENOMIC DNA]</scope>
    <source>
        <strain evidence="5 6">ZY113</strain>
    </source>
</reference>
<protein>
    <recommendedName>
        <fullName evidence="4">phosphoglycolate phosphatase</fullName>
        <ecNumber evidence="4">3.1.3.18</ecNumber>
    </recommendedName>
</protein>
<gene>
    <name evidence="5" type="ORF">DIS07_07770</name>
</gene>
<evidence type="ECO:0000313" key="5">
    <source>
        <dbReference type="EMBL" id="PWG05513.1"/>
    </source>
</evidence>
<dbReference type="Gene3D" id="3.40.50.1000">
    <property type="entry name" value="HAD superfamily/HAD-like"/>
    <property type="match status" value="1"/>
</dbReference>
<organism evidence="5 6">
    <name type="scientific">Polaribacter aquimarinus</name>
    <dbReference type="NCBI Taxonomy" id="2100726"/>
    <lineage>
        <taxon>Bacteria</taxon>
        <taxon>Pseudomonadati</taxon>
        <taxon>Bacteroidota</taxon>
        <taxon>Flavobacteriia</taxon>
        <taxon>Flavobacteriales</taxon>
        <taxon>Flavobacteriaceae</taxon>
    </lineage>
</organism>
<evidence type="ECO:0000256" key="4">
    <source>
        <dbReference type="ARBA" id="ARBA00013078"/>
    </source>
</evidence>
<dbReference type="SFLD" id="SFLDS00003">
    <property type="entry name" value="Haloacid_Dehalogenase"/>
    <property type="match status" value="1"/>
</dbReference>
<keyword evidence="5" id="KW-0378">Hydrolase</keyword>
<dbReference type="GO" id="GO:0005829">
    <property type="term" value="C:cytosol"/>
    <property type="evidence" value="ECO:0007669"/>
    <property type="project" value="TreeGrafter"/>
</dbReference>
<comment type="pathway">
    <text evidence="2">Organic acid metabolism; glycolate biosynthesis; glycolate from 2-phosphoglycolate: step 1/1.</text>
</comment>
<dbReference type="Pfam" id="PF13419">
    <property type="entry name" value="HAD_2"/>
    <property type="match status" value="1"/>
</dbReference>
<comment type="caution">
    <text evidence="5">The sequence shown here is derived from an EMBL/GenBank/DDBJ whole genome shotgun (WGS) entry which is preliminary data.</text>
</comment>
<name>A0A2U2JB05_9FLAO</name>
<dbReference type="PANTHER" id="PTHR43434:SF1">
    <property type="entry name" value="PHOSPHOGLYCOLATE PHOSPHATASE"/>
    <property type="match status" value="1"/>
</dbReference>
<dbReference type="PANTHER" id="PTHR43434">
    <property type="entry name" value="PHOSPHOGLYCOLATE PHOSPHATASE"/>
    <property type="match status" value="1"/>
</dbReference>
<dbReference type="InterPro" id="IPR036412">
    <property type="entry name" value="HAD-like_sf"/>
</dbReference>
<dbReference type="AlphaFoldDB" id="A0A2U2JB05"/>